<accession>A0A1S6LVL3</accession>
<reference evidence="1" key="1">
    <citation type="journal article" date="2016" name="Virus Evol.">
        <title>Diversity and comparative genomics of chimeric viruses in Sphagnum-dominated peatlands.</title>
        <authorList>
            <person name="Quaiser A."/>
            <person name="Krupovic M."/>
            <person name="Dufresne A."/>
            <person name="Francez A.J."/>
            <person name="Roux S."/>
        </authorList>
    </citation>
    <scope>NUCLEOTIDE SEQUENCE</scope>
    <source>
        <strain evidence="1">CRUV-30-B</strain>
    </source>
</reference>
<name>A0A1S6LVL3_9VIRU</name>
<dbReference type="EMBL" id="KX388509">
    <property type="protein sequence ID" value="AQU11744.1"/>
    <property type="molecule type" value="Genomic_DNA"/>
</dbReference>
<evidence type="ECO:0000313" key="1">
    <source>
        <dbReference type="EMBL" id="AQU11744.1"/>
    </source>
</evidence>
<proteinExistence type="predicted"/>
<organism evidence="1">
    <name type="scientific">Cruciviridae sp</name>
    <dbReference type="NCBI Taxonomy" id="1955495"/>
    <lineage>
        <taxon>Viruses</taxon>
        <taxon>Cruciviruses</taxon>
    </lineage>
</organism>
<sequence>MTSQRRPFGPPNLKTSLFWCHNGEVVLSAARRRRGATVSSRGASCATSRRHPC</sequence>
<protein>
    <submittedName>
        <fullName evidence="1">Uncharacterized protein</fullName>
    </submittedName>
</protein>